<evidence type="ECO:0000259" key="2">
    <source>
        <dbReference type="Pfam" id="PF13548"/>
    </source>
</evidence>
<dbReference type="Pfam" id="PF13548">
    <property type="entry name" value="DUF4126"/>
    <property type="match status" value="1"/>
</dbReference>
<gene>
    <name evidence="3" type="ORF">FM114_15980</name>
</gene>
<feature type="transmembrane region" description="Helical" evidence="1">
    <location>
        <begin position="39"/>
        <end position="55"/>
    </location>
</feature>
<feature type="transmembrane region" description="Helical" evidence="1">
    <location>
        <begin position="75"/>
        <end position="106"/>
    </location>
</feature>
<proteinExistence type="predicted"/>
<name>A0A1R4KM46_9ACTN</name>
<sequence>MTFATGWASGLNAWATVLVLGLLGRFANVGEVPLGFQRTDVLAVMAVLATIELLADKIPLVDSTWDAASTVVRPVAGAVIAALIAGNTGSLTTITLAGVGGVSALLSHITKSGLRLAINTSPEPVSNVTASVANDVSLVAVLSLAAEHPVPAAVAAGVILLVGLVLFALVFAQIRRGVGVVRRNLARLRSGGAGL</sequence>
<dbReference type="EMBL" id="FUKQ01000063">
    <property type="protein sequence ID" value="SJN45446.1"/>
    <property type="molecule type" value="Genomic_DNA"/>
</dbReference>
<accession>A0A1R4KM46</accession>
<protein>
    <submittedName>
        <fullName evidence="3">Probable transmembrane protein</fullName>
    </submittedName>
</protein>
<keyword evidence="1 3" id="KW-0812">Transmembrane</keyword>
<dbReference type="STRING" id="1255658.FM114_15980"/>
<dbReference type="InterPro" id="IPR025196">
    <property type="entry name" value="DUF4126"/>
</dbReference>
<feature type="transmembrane region" description="Helical" evidence="1">
    <location>
        <begin position="6"/>
        <end position="27"/>
    </location>
</feature>
<evidence type="ECO:0000313" key="4">
    <source>
        <dbReference type="Proteomes" id="UP000188342"/>
    </source>
</evidence>
<keyword evidence="1" id="KW-0472">Membrane</keyword>
<evidence type="ECO:0000313" key="3">
    <source>
        <dbReference type="EMBL" id="SJN45446.1"/>
    </source>
</evidence>
<dbReference type="AlphaFoldDB" id="A0A1R4KM46"/>
<evidence type="ECO:0000256" key="1">
    <source>
        <dbReference type="SAM" id="Phobius"/>
    </source>
</evidence>
<dbReference type="Proteomes" id="UP000188342">
    <property type="component" value="Unassembled WGS sequence"/>
</dbReference>
<feature type="domain" description="DUF4126" evidence="2">
    <location>
        <begin position="2"/>
        <end position="166"/>
    </location>
</feature>
<keyword evidence="1" id="KW-1133">Transmembrane helix</keyword>
<feature type="transmembrane region" description="Helical" evidence="1">
    <location>
        <begin position="152"/>
        <end position="174"/>
    </location>
</feature>
<keyword evidence="4" id="KW-1185">Reference proteome</keyword>
<organism evidence="3 4">
    <name type="scientific">Luteococcus japonicus LSP_Lj1</name>
    <dbReference type="NCBI Taxonomy" id="1255658"/>
    <lineage>
        <taxon>Bacteria</taxon>
        <taxon>Bacillati</taxon>
        <taxon>Actinomycetota</taxon>
        <taxon>Actinomycetes</taxon>
        <taxon>Propionibacteriales</taxon>
        <taxon>Propionibacteriaceae</taxon>
        <taxon>Luteococcus</taxon>
    </lineage>
</organism>
<reference evidence="3 4" key="1">
    <citation type="submission" date="2017-02" db="EMBL/GenBank/DDBJ databases">
        <authorList>
            <person name="Peterson S.W."/>
        </authorList>
    </citation>
    <scope>NUCLEOTIDE SEQUENCE [LARGE SCALE GENOMIC DNA]</scope>
    <source>
        <strain evidence="3 4">LSP_Lj1</strain>
    </source>
</reference>